<organism evidence="1 2">
    <name type="scientific">Ditylenchus dipsaci</name>
    <dbReference type="NCBI Taxonomy" id="166011"/>
    <lineage>
        <taxon>Eukaryota</taxon>
        <taxon>Metazoa</taxon>
        <taxon>Ecdysozoa</taxon>
        <taxon>Nematoda</taxon>
        <taxon>Chromadorea</taxon>
        <taxon>Rhabditida</taxon>
        <taxon>Tylenchina</taxon>
        <taxon>Tylenchomorpha</taxon>
        <taxon>Sphaerularioidea</taxon>
        <taxon>Anguinidae</taxon>
        <taxon>Anguininae</taxon>
        <taxon>Ditylenchus</taxon>
    </lineage>
</organism>
<dbReference type="AlphaFoldDB" id="A0A915EJW6"/>
<protein>
    <submittedName>
        <fullName evidence="2">Uncharacterized protein</fullName>
    </submittedName>
</protein>
<dbReference type="WBParaSite" id="jg7083">
    <property type="protein sequence ID" value="jg7083"/>
    <property type="gene ID" value="jg7083"/>
</dbReference>
<dbReference type="Proteomes" id="UP000887574">
    <property type="component" value="Unplaced"/>
</dbReference>
<reference evidence="2" key="1">
    <citation type="submission" date="2022-11" db="UniProtKB">
        <authorList>
            <consortium name="WormBaseParasite"/>
        </authorList>
    </citation>
    <scope>IDENTIFICATION</scope>
</reference>
<sequence length="139" mass="15586">MVLYRESTRVPCLFSDVVPPSVQHPIYFSCSAPSNSLSRCFSFSMTTRRMSKNYQSQESHPILCNHPKLEHSYNRQRNSVSLTEDLEQMFMASGLASSIRLTDNASNLADSAAKACPSMLFRKGAIVPPLLLSHSTKLW</sequence>
<accession>A0A915EJW6</accession>
<evidence type="ECO:0000313" key="1">
    <source>
        <dbReference type="Proteomes" id="UP000887574"/>
    </source>
</evidence>
<keyword evidence="1" id="KW-1185">Reference proteome</keyword>
<name>A0A915EJW6_9BILA</name>
<proteinExistence type="predicted"/>
<evidence type="ECO:0000313" key="2">
    <source>
        <dbReference type="WBParaSite" id="jg7083"/>
    </source>
</evidence>